<keyword evidence="3" id="KW-1185">Reference proteome</keyword>
<evidence type="ECO:0000313" key="3">
    <source>
        <dbReference type="Proteomes" id="UP001597509"/>
    </source>
</evidence>
<dbReference type="InterPro" id="IPR032291">
    <property type="entry name" value="Abn2_C"/>
</dbReference>
<name>A0ABW5YWX7_9SPHI</name>
<organism evidence="2 3">
    <name type="scientific">Sphingobacterium anhuiense</name>
    <dbReference type="NCBI Taxonomy" id="493780"/>
    <lineage>
        <taxon>Bacteria</taxon>
        <taxon>Pseudomonadati</taxon>
        <taxon>Bacteroidota</taxon>
        <taxon>Sphingobacteriia</taxon>
        <taxon>Sphingobacteriales</taxon>
        <taxon>Sphingobacteriaceae</taxon>
        <taxon>Sphingobacterium</taxon>
    </lineage>
</organism>
<feature type="domain" description="Extracellular endo-alpha-(1-&gt;5)-L-arabinanase C-terminal" evidence="1">
    <location>
        <begin position="20"/>
        <end position="82"/>
    </location>
</feature>
<comment type="caution">
    <text evidence="2">The sequence shown here is derived from an EMBL/GenBank/DDBJ whole genome shotgun (WGS) entry which is preliminary data.</text>
</comment>
<dbReference type="Pfam" id="PF16369">
    <property type="entry name" value="GH43_C"/>
    <property type="match status" value="1"/>
</dbReference>
<reference evidence="3" key="1">
    <citation type="journal article" date="2019" name="Int. J. Syst. Evol. Microbiol.">
        <title>The Global Catalogue of Microorganisms (GCM) 10K type strain sequencing project: providing services to taxonomists for standard genome sequencing and annotation.</title>
        <authorList>
            <consortium name="The Broad Institute Genomics Platform"/>
            <consortium name="The Broad Institute Genome Sequencing Center for Infectious Disease"/>
            <person name="Wu L."/>
            <person name="Ma J."/>
        </authorList>
    </citation>
    <scope>NUCLEOTIDE SEQUENCE [LARGE SCALE GENOMIC DNA]</scope>
    <source>
        <strain evidence="3">KCTC 22209</strain>
    </source>
</reference>
<accession>A0ABW5YWX7</accession>
<evidence type="ECO:0000259" key="1">
    <source>
        <dbReference type="Pfam" id="PF16369"/>
    </source>
</evidence>
<proteinExistence type="predicted"/>
<dbReference type="Proteomes" id="UP001597509">
    <property type="component" value="Unassembled WGS sequence"/>
</dbReference>
<sequence length="118" mass="13439">MKTLITLILCLTGLWSYSQTSKELIGKWKLVKRTKDGKVTTPEETYQIFMDGGKFQGISGKNSRKGKWKLSDDNKVLTVKISILTVPFNVDYFDAKKRVITSDKLGTLEYEKVSDKPE</sequence>
<dbReference type="EMBL" id="JBHUPE010000005">
    <property type="protein sequence ID" value="MFD2905029.1"/>
    <property type="molecule type" value="Genomic_DNA"/>
</dbReference>
<protein>
    <submittedName>
        <fullName evidence="2">Lipocalin-like domain-containing protein</fullName>
    </submittedName>
</protein>
<evidence type="ECO:0000313" key="2">
    <source>
        <dbReference type="EMBL" id="MFD2905029.1"/>
    </source>
</evidence>
<gene>
    <name evidence="2" type="ORF">ACFS6I_13895</name>
</gene>
<dbReference type="RefSeq" id="WP_380921471.1">
    <property type="nucleotide sequence ID" value="NZ_JBHUPE010000005.1"/>
</dbReference>